<dbReference type="InterPro" id="IPR045861">
    <property type="entry name" value="CorA_cytoplasmic_dom"/>
</dbReference>
<dbReference type="SUPFAM" id="SSF144083">
    <property type="entry name" value="Magnesium transport protein CorA, transmembrane region"/>
    <property type="match status" value="1"/>
</dbReference>
<proteinExistence type="inferred from homology"/>
<dbReference type="PANTHER" id="PTHR46494">
    <property type="entry name" value="CORA FAMILY METAL ION TRANSPORTER (EUROFUNG)"/>
    <property type="match status" value="1"/>
</dbReference>
<dbReference type="Pfam" id="PF01544">
    <property type="entry name" value="CorA"/>
    <property type="match status" value="1"/>
</dbReference>
<sequence>MGENGRVIVDCALYRAGARIERPQDLSEALDAARARGDTFLWLGLYQPTPEELDLVARELKLHPLAVEDAIKAHQRPKLEQYEDSLFCVVKTLLYRKENTQLETGEVALFLGDGFAVTVRHGEANPLHDVRLRMEQQERDVLRHGPASVLYAVCDAIVDTYGEIVAEIEQDLEELEAAVFAPHRKNQAERIYLLKREVLEFRRAAVPLLSPMRQLAEGHVPGVAKGTRPFFRDVNDHLQRVVEAVESFDRLLGDILSANLAQVSVRQNDDLRKISAWVAIIAVPTMVAGIYGMNFEHMPELKLQYGYPLVLLLMLTVCAALYRWFKRSGWL</sequence>
<comment type="subcellular location">
    <subcellularLocation>
        <location evidence="1">Cell membrane</location>
        <topology evidence="1">Multi-pass membrane protein</topology>
    </subcellularLocation>
    <subcellularLocation>
        <location evidence="12">Membrane</location>
        <topology evidence="12">Multi-pass membrane protein</topology>
    </subcellularLocation>
</comment>
<evidence type="ECO:0000256" key="9">
    <source>
        <dbReference type="ARBA" id="ARBA00023136"/>
    </source>
</evidence>
<dbReference type="RefSeq" id="WP_066887736.1">
    <property type="nucleotide sequence ID" value="NZ_CP171739.1"/>
</dbReference>
<evidence type="ECO:0000256" key="7">
    <source>
        <dbReference type="ARBA" id="ARBA00022989"/>
    </source>
</evidence>
<keyword evidence="8 12" id="KW-0406">Ion transport</keyword>
<dbReference type="Gene3D" id="3.30.460.20">
    <property type="entry name" value="CorA soluble domain-like"/>
    <property type="match status" value="1"/>
</dbReference>
<keyword evidence="4 12" id="KW-1003">Cell membrane</keyword>
<evidence type="ECO:0000313" key="13">
    <source>
        <dbReference type="EMBL" id="KWX05719.1"/>
    </source>
</evidence>
<dbReference type="InterPro" id="IPR004488">
    <property type="entry name" value="Mg/Co-transport_prot_CorA"/>
</dbReference>
<reference evidence="13 16" key="2">
    <citation type="submission" date="2015-02" db="EMBL/GenBank/DDBJ databases">
        <title>Physiological reanalysis, assessment of diazotrophy, and genome sequences of multiple isolates of Streptomyces thermoautotrophicus.</title>
        <authorList>
            <person name="MacKellar D.C."/>
            <person name="Lieber L."/>
            <person name="Norman J."/>
            <person name="Bolger A."/>
            <person name="Tobin C."/>
            <person name="Murray J.W."/>
            <person name="Prell J."/>
        </authorList>
    </citation>
    <scope>NUCLEOTIDE SEQUENCE [LARGE SCALE GENOMIC DNA]</scope>
    <source>
        <strain evidence="13 16">UBT1</strain>
    </source>
</reference>
<keyword evidence="6 12" id="KW-0460">Magnesium</keyword>
<keyword evidence="5 12" id="KW-0812">Transmembrane</keyword>
<evidence type="ECO:0000256" key="11">
    <source>
        <dbReference type="ARBA" id="ARBA00045497"/>
    </source>
</evidence>
<keyword evidence="7 12" id="KW-1133">Transmembrane helix</keyword>
<accession>A0A132N6G4</accession>
<evidence type="ECO:0000256" key="8">
    <source>
        <dbReference type="ARBA" id="ARBA00023065"/>
    </source>
</evidence>
<evidence type="ECO:0000256" key="10">
    <source>
        <dbReference type="ARBA" id="ARBA00034269"/>
    </source>
</evidence>
<name>A0A132N6G4_9ACTN</name>
<evidence type="ECO:0000256" key="3">
    <source>
        <dbReference type="ARBA" id="ARBA00022448"/>
    </source>
</evidence>
<dbReference type="NCBIfam" id="TIGR00383">
    <property type="entry name" value="corA"/>
    <property type="match status" value="1"/>
</dbReference>
<dbReference type="GO" id="GO:0050897">
    <property type="term" value="F:cobalt ion binding"/>
    <property type="evidence" value="ECO:0007669"/>
    <property type="project" value="TreeGrafter"/>
</dbReference>
<dbReference type="Proteomes" id="UP000070659">
    <property type="component" value="Unassembled WGS sequence"/>
</dbReference>
<evidence type="ECO:0000256" key="12">
    <source>
        <dbReference type="RuleBase" id="RU362010"/>
    </source>
</evidence>
<evidence type="ECO:0000256" key="1">
    <source>
        <dbReference type="ARBA" id="ARBA00004651"/>
    </source>
</evidence>
<keyword evidence="3 12" id="KW-0813">Transport</keyword>
<gene>
    <name evidence="12" type="primary">corA</name>
    <name evidence="13" type="ORF">TH66_01365</name>
    <name evidence="14" type="ORF">TR74_06990</name>
</gene>
<evidence type="ECO:0000313" key="16">
    <source>
        <dbReference type="Proteomes" id="UP000070659"/>
    </source>
</evidence>
<dbReference type="OrthoDB" id="9803416at2"/>
<feature type="transmembrane region" description="Helical" evidence="12">
    <location>
        <begin position="305"/>
        <end position="325"/>
    </location>
</feature>
<evidence type="ECO:0000313" key="14">
    <source>
        <dbReference type="EMBL" id="KWX09877.1"/>
    </source>
</evidence>
<dbReference type="Gene3D" id="1.20.58.340">
    <property type="entry name" value="Magnesium transport protein CorA, transmembrane region"/>
    <property type="match status" value="2"/>
</dbReference>
<evidence type="ECO:0000256" key="6">
    <source>
        <dbReference type="ARBA" id="ARBA00022842"/>
    </source>
</evidence>
<dbReference type="GO" id="GO:0015087">
    <property type="term" value="F:cobalt ion transmembrane transporter activity"/>
    <property type="evidence" value="ECO:0007669"/>
    <property type="project" value="UniProtKB-UniRule"/>
</dbReference>
<comment type="catalytic activity">
    <reaction evidence="10">
        <text>Mg(2+)(in) = Mg(2+)(out)</text>
        <dbReference type="Rhea" id="RHEA:29827"/>
        <dbReference type="ChEBI" id="CHEBI:18420"/>
    </reaction>
</comment>
<reference evidence="15" key="1">
    <citation type="submission" date="2015-02" db="EMBL/GenBank/DDBJ databases">
        <title>Physiological reanalysis, assessment of diazotrophy, and genome sequences of multiple isolates of Streptomyces thermoautotrophicus.</title>
        <authorList>
            <person name="MacKellar D.C."/>
            <person name="Lieber L."/>
            <person name="Norman J."/>
            <person name="Bolger A."/>
            <person name="Tobin C."/>
            <person name="Murray J.W."/>
            <person name="Friesen M."/>
            <person name="Prell J."/>
        </authorList>
    </citation>
    <scope>NUCLEOTIDE SEQUENCE [LARGE SCALE GENOMIC DNA]</scope>
    <source>
        <strain evidence="15">UBT1</strain>
    </source>
</reference>
<comment type="caution">
    <text evidence="13">The sequence shown here is derived from an EMBL/GenBank/DDBJ whole genome shotgun (WGS) entry which is preliminary data.</text>
</comment>
<evidence type="ECO:0000313" key="15">
    <source>
        <dbReference type="Proteomes" id="UP000070598"/>
    </source>
</evidence>
<dbReference type="Proteomes" id="UP000070598">
    <property type="component" value="Unassembled WGS sequence"/>
</dbReference>
<dbReference type="InterPro" id="IPR002523">
    <property type="entry name" value="MgTranspt_CorA/ZnTranspt_ZntB"/>
</dbReference>
<organism evidence="13 16">
    <name type="scientific">Carbonactinospora thermoautotrophica</name>
    <dbReference type="NCBI Taxonomy" id="1469144"/>
    <lineage>
        <taxon>Bacteria</taxon>
        <taxon>Bacillati</taxon>
        <taxon>Actinomycetota</taxon>
        <taxon>Actinomycetes</taxon>
        <taxon>Kitasatosporales</taxon>
        <taxon>Carbonactinosporaceae</taxon>
        <taxon>Carbonactinospora</taxon>
    </lineage>
</organism>
<evidence type="ECO:0000256" key="2">
    <source>
        <dbReference type="ARBA" id="ARBA00009765"/>
    </source>
</evidence>
<dbReference type="AlphaFoldDB" id="A0A132N6G4"/>
<dbReference type="CDD" id="cd12830">
    <property type="entry name" value="MtCorA-like"/>
    <property type="match status" value="1"/>
</dbReference>
<dbReference type="PANTHER" id="PTHR46494:SF1">
    <property type="entry name" value="CORA FAMILY METAL ION TRANSPORTER (EUROFUNG)"/>
    <property type="match status" value="1"/>
</dbReference>
<dbReference type="InterPro" id="IPR045863">
    <property type="entry name" value="CorA_TM1_TM2"/>
</dbReference>
<dbReference type="FunFam" id="1.20.58.340:FF:000004">
    <property type="entry name" value="Magnesium transport protein CorA"/>
    <property type="match status" value="1"/>
</dbReference>
<dbReference type="EMBL" id="JYIJ01000010">
    <property type="protein sequence ID" value="KWX05719.1"/>
    <property type="molecule type" value="Genomic_DNA"/>
</dbReference>
<dbReference type="SUPFAM" id="SSF143865">
    <property type="entry name" value="CorA soluble domain-like"/>
    <property type="match status" value="1"/>
</dbReference>
<dbReference type="GO" id="GO:0005886">
    <property type="term" value="C:plasma membrane"/>
    <property type="evidence" value="ECO:0007669"/>
    <property type="project" value="UniProtKB-SubCell"/>
</dbReference>
<dbReference type="EMBL" id="JYIK01000697">
    <property type="protein sequence ID" value="KWX09877.1"/>
    <property type="molecule type" value="Genomic_DNA"/>
</dbReference>
<evidence type="ECO:0000256" key="4">
    <source>
        <dbReference type="ARBA" id="ARBA00022475"/>
    </source>
</evidence>
<protein>
    <recommendedName>
        <fullName evidence="12">Magnesium transport protein CorA</fullName>
    </recommendedName>
</protein>
<keyword evidence="9 12" id="KW-0472">Membrane</keyword>
<dbReference type="GO" id="GO:0000287">
    <property type="term" value="F:magnesium ion binding"/>
    <property type="evidence" value="ECO:0007669"/>
    <property type="project" value="TreeGrafter"/>
</dbReference>
<comment type="similarity">
    <text evidence="2 12">Belongs to the CorA metal ion transporter (MIT) (TC 1.A.35) family.</text>
</comment>
<comment type="function">
    <text evidence="11">Mediates influx of magnesium ions. Alternates between open and closed states. Activated by low cytoplasmic Mg(2+) levels. Inactive when cytoplasmic Mg(2+) levels are high.</text>
</comment>
<dbReference type="PATRIC" id="fig|1469144.8.peg.1455"/>
<feature type="transmembrane region" description="Helical" evidence="12">
    <location>
        <begin position="274"/>
        <end position="293"/>
    </location>
</feature>
<evidence type="ECO:0000256" key="5">
    <source>
        <dbReference type="ARBA" id="ARBA00022692"/>
    </source>
</evidence>
<dbReference type="GO" id="GO:0015095">
    <property type="term" value="F:magnesium ion transmembrane transporter activity"/>
    <property type="evidence" value="ECO:0007669"/>
    <property type="project" value="UniProtKB-UniRule"/>
</dbReference>